<name>A0A375DWV4_9BURK</name>
<dbReference type="Proteomes" id="UP000256952">
    <property type="component" value="Chromosome CBM2613_a"/>
</dbReference>
<dbReference type="EMBL" id="OFTH01000008">
    <property type="protein sequence ID" value="SOZ54507.1"/>
    <property type="molecule type" value="Genomic_DNA"/>
</dbReference>
<evidence type="ECO:0000313" key="1">
    <source>
        <dbReference type="EMBL" id="SOZ54507.1"/>
    </source>
</evidence>
<gene>
    <name evidence="1" type="ORF">CBM2613_A160023</name>
</gene>
<protein>
    <submittedName>
        <fullName evidence="1">Uncharacterized protein</fullName>
    </submittedName>
</protein>
<reference evidence="1" key="1">
    <citation type="submission" date="2018-01" db="EMBL/GenBank/DDBJ databases">
        <authorList>
            <person name="Clerissi C."/>
        </authorList>
    </citation>
    <scope>NUCLEOTIDE SEQUENCE</scope>
    <source>
        <strain evidence="1">Cupriavidus taiwanensis STM 8556</strain>
    </source>
</reference>
<accession>A0A375DWV4</accession>
<sequence>MVRRRPATPAGLNWRRLHRNEAPCLVFCIGTCETVPWPHSRGEPPVVPIVLAYDAFEAYRRGACCPAVCALQK</sequence>
<proteinExistence type="predicted"/>
<comment type="caution">
    <text evidence="1">The sequence shown here is derived from an EMBL/GenBank/DDBJ whole genome shotgun (WGS) entry which is preliminary data.</text>
</comment>
<dbReference type="AlphaFoldDB" id="A0A375DWV4"/>
<organism evidence="1">
    <name type="scientific">Cupriavidus taiwanensis</name>
    <dbReference type="NCBI Taxonomy" id="164546"/>
    <lineage>
        <taxon>Bacteria</taxon>
        <taxon>Pseudomonadati</taxon>
        <taxon>Pseudomonadota</taxon>
        <taxon>Betaproteobacteria</taxon>
        <taxon>Burkholderiales</taxon>
        <taxon>Burkholderiaceae</taxon>
        <taxon>Cupriavidus</taxon>
    </lineage>
</organism>